<evidence type="ECO:0000256" key="7">
    <source>
        <dbReference type="ARBA" id="ARBA00022837"/>
    </source>
</evidence>
<dbReference type="PRINTS" id="PR00458">
    <property type="entry name" value="PEROXIDASE"/>
</dbReference>
<dbReference type="Pfam" id="PF00141">
    <property type="entry name" value="peroxidase"/>
    <property type="match status" value="2"/>
</dbReference>
<keyword evidence="12" id="KW-0376">Hydrogen peroxide</keyword>
<gene>
    <name evidence="20" type="ORF">SEVIR_9G481800v2</name>
</gene>
<dbReference type="FunFam" id="1.10.420.10:FF:000001">
    <property type="entry name" value="Peroxidase"/>
    <property type="match status" value="1"/>
</dbReference>
<dbReference type="PROSITE" id="PS50873">
    <property type="entry name" value="PEROXIDASE_4"/>
    <property type="match status" value="1"/>
</dbReference>
<organism evidence="20 21">
    <name type="scientific">Setaria viridis</name>
    <name type="common">Green bristlegrass</name>
    <name type="synonym">Setaria italica subsp. viridis</name>
    <dbReference type="NCBI Taxonomy" id="4556"/>
    <lineage>
        <taxon>Eukaryota</taxon>
        <taxon>Viridiplantae</taxon>
        <taxon>Streptophyta</taxon>
        <taxon>Embryophyta</taxon>
        <taxon>Tracheophyta</taxon>
        <taxon>Spermatophyta</taxon>
        <taxon>Magnoliopsida</taxon>
        <taxon>Liliopsida</taxon>
        <taxon>Poales</taxon>
        <taxon>Poaceae</taxon>
        <taxon>PACMAD clade</taxon>
        <taxon>Panicoideae</taxon>
        <taxon>Panicodae</taxon>
        <taxon>Paniceae</taxon>
        <taxon>Cenchrinae</taxon>
        <taxon>Setaria</taxon>
    </lineage>
</organism>
<evidence type="ECO:0000256" key="6">
    <source>
        <dbReference type="ARBA" id="ARBA00022723"/>
    </source>
</evidence>
<evidence type="ECO:0000256" key="12">
    <source>
        <dbReference type="ARBA" id="ARBA00023324"/>
    </source>
</evidence>
<feature type="binding site" evidence="14">
    <location>
        <position position="57"/>
    </location>
    <ligand>
        <name>Ca(2+)</name>
        <dbReference type="ChEBI" id="CHEBI:29108"/>
        <label>1</label>
    </ligand>
</feature>
<feature type="domain" description="Plant heme peroxidase family profile" evidence="19">
    <location>
        <begin position="28"/>
        <end position="251"/>
    </location>
</feature>
<keyword evidence="7 14" id="KW-0106">Calcium</keyword>
<evidence type="ECO:0000256" key="13">
    <source>
        <dbReference type="PIRSR" id="PIRSR600823-1"/>
    </source>
</evidence>
<evidence type="ECO:0000256" key="18">
    <source>
        <dbReference type="SAM" id="SignalP"/>
    </source>
</evidence>
<keyword evidence="10 16" id="KW-1015">Disulfide bond</keyword>
<feature type="disulfide bond" evidence="16">
    <location>
        <begin position="58"/>
        <end position="63"/>
    </location>
</feature>
<proteinExistence type="inferred from homology"/>
<evidence type="ECO:0000256" key="15">
    <source>
        <dbReference type="PIRSR" id="PIRSR600823-4"/>
    </source>
</evidence>
<keyword evidence="18" id="KW-0732">Signal</keyword>
<comment type="catalytic activity">
    <reaction evidence="1">
        <text>2 a phenolic donor + H2O2 = 2 a phenolic radical donor + 2 H2O</text>
        <dbReference type="Rhea" id="RHEA:56136"/>
        <dbReference type="ChEBI" id="CHEBI:15377"/>
        <dbReference type="ChEBI" id="CHEBI:16240"/>
        <dbReference type="ChEBI" id="CHEBI:139520"/>
        <dbReference type="ChEBI" id="CHEBI:139521"/>
        <dbReference type="EC" id="1.11.1.7"/>
    </reaction>
</comment>
<keyword evidence="9" id="KW-0408">Iron</keyword>
<dbReference type="EMBL" id="CM016560">
    <property type="protein sequence ID" value="TKV97247.1"/>
    <property type="molecule type" value="Genomic_DNA"/>
</dbReference>
<protein>
    <recommendedName>
        <fullName evidence="19">Plant heme peroxidase family profile domain-containing protein</fullName>
    </recommendedName>
</protein>
<evidence type="ECO:0000256" key="11">
    <source>
        <dbReference type="ARBA" id="ARBA00023283"/>
    </source>
</evidence>
<feature type="binding site" evidence="14">
    <location>
        <position position="169"/>
    </location>
    <ligand>
        <name>Ca(2+)</name>
        <dbReference type="ChEBI" id="CHEBI:29108"/>
        <label>2</label>
    </ligand>
</feature>
<dbReference type="GO" id="GO:0005576">
    <property type="term" value="C:extracellular region"/>
    <property type="evidence" value="ECO:0007669"/>
    <property type="project" value="UniProtKB-SubCell"/>
</dbReference>
<sequence>MARPPMPPVAAVTLCEVLTLAAALGGGVHDTVRLIIQQELAAVPGVLAGLLRLHFHDCFVNGCEGSLLLDGTAKLSEKEANPNKGTERLYPVVDNIKAAPEDACPGVVSCADILALAAKASVELDRLYNLKATGQPDPTLDQAHLAELREHCPSATSDSTCLIELDPDTPDTFDNRYYVNLLGKRGLLRSDHAMFSALEEGAESTGPIVGQFASSQADFFQSFATAMVRMGNIAPLTRSMGEVRRNCRVVN</sequence>
<keyword evidence="11" id="KW-0873">Pyrrolidone carboxylic acid</keyword>
<evidence type="ECO:0000313" key="20">
    <source>
        <dbReference type="EMBL" id="TKV97247.1"/>
    </source>
</evidence>
<keyword evidence="6 14" id="KW-0479">Metal-binding</keyword>
<accession>A0A4U6T677</accession>
<dbReference type="GO" id="GO:0020037">
    <property type="term" value="F:heme binding"/>
    <property type="evidence" value="ECO:0007669"/>
    <property type="project" value="InterPro"/>
</dbReference>
<dbReference type="InterPro" id="IPR010255">
    <property type="entry name" value="Haem_peroxidase_sf"/>
</dbReference>
<evidence type="ECO:0000256" key="3">
    <source>
        <dbReference type="ARBA" id="ARBA00004613"/>
    </source>
</evidence>
<dbReference type="GO" id="GO:0042744">
    <property type="term" value="P:hydrogen peroxide catabolic process"/>
    <property type="evidence" value="ECO:0007669"/>
    <property type="project" value="UniProtKB-KW"/>
</dbReference>
<evidence type="ECO:0000256" key="9">
    <source>
        <dbReference type="ARBA" id="ARBA00023004"/>
    </source>
</evidence>
<feature type="chain" id="PRO_5020847944" description="Plant heme peroxidase family profile domain-containing protein" evidence="18">
    <location>
        <begin position="24"/>
        <end position="251"/>
    </location>
</feature>
<dbReference type="Proteomes" id="UP000298652">
    <property type="component" value="Chromosome 9"/>
</dbReference>
<name>A0A4U6T677_SETVI</name>
<feature type="signal peptide" evidence="18">
    <location>
        <begin position="1"/>
        <end position="23"/>
    </location>
</feature>
<feature type="binding site" evidence="14">
    <location>
        <position position="174"/>
    </location>
    <ligand>
        <name>Ca(2+)</name>
        <dbReference type="ChEBI" id="CHEBI:29108"/>
        <label>2</label>
    </ligand>
</feature>
<evidence type="ECO:0000256" key="16">
    <source>
        <dbReference type="PIRSR" id="PIRSR600823-5"/>
    </source>
</evidence>
<feature type="binding site" evidence="14">
    <location>
        <position position="166"/>
    </location>
    <ligand>
        <name>Ca(2+)</name>
        <dbReference type="ChEBI" id="CHEBI:29108"/>
        <label>2</label>
    </ligand>
</feature>
<dbReference type="PANTHER" id="PTHR31388">
    <property type="entry name" value="PEROXIDASE 72-RELATED"/>
    <property type="match status" value="1"/>
</dbReference>
<keyword evidence="5" id="KW-0349">Heme</keyword>
<comment type="similarity">
    <text evidence="17">Belongs to the peroxidase family.</text>
</comment>
<reference evidence="20" key="1">
    <citation type="submission" date="2019-03" db="EMBL/GenBank/DDBJ databases">
        <title>WGS assembly of Setaria viridis.</title>
        <authorList>
            <person name="Huang P."/>
            <person name="Jenkins J."/>
            <person name="Grimwood J."/>
            <person name="Barry K."/>
            <person name="Healey A."/>
            <person name="Mamidi S."/>
            <person name="Sreedasyam A."/>
            <person name="Shu S."/>
            <person name="Feldman M."/>
            <person name="Wu J."/>
            <person name="Yu Y."/>
            <person name="Chen C."/>
            <person name="Johnson J."/>
            <person name="Rokhsar D."/>
            <person name="Baxter I."/>
            <person name="Schmutz J."/>
            <person name="Brutnell T."/>
            <person name="Kellogg E."/>
        </authorList>
    </citation>
    <scope>NUCLEOTIDE SEQUENCE [LARGE SCALE GENOMIC DNA]</scope>
</reference>
<evidence type="ECO:0000256" key="1">
    <source>
        <dbReference type="ARBA" id="ARBA00000189"/>
    </source>
</evidence>
<dbReference type="GO" id="GO:0006979">
    <property type="term" value="P:response to oxidative stress"/>
    <property type="evidence" value="ECO:0007669"/>
    <property type="project" value="InterPro"/>
</dbReference>
<evidence type="ECO:0000256" key="4">
    <source>
        <dbReference type="ARBA" id="ARBA00022559"/>
    </source>
</evidence>
<comment type="cofactor">
    <cofactor evidence="14">
        <name>Ca(2+)</name>
        <dbReference type="ChEBI" id="CHEBI:29108"/>
    </cofactor>
    <text evidence="14">Binds 2 calcium ions per subunit.</text>
</comment>
<dbReference type="InterPro" id="IPR000823">
    <property type="entry name" value="Peroxidase_pln"/>
</dbReference>
<evidence type="ECO:0000256" key="2">
    <source>
        <dbReference type="ARBA" id="ARBA00001970"/>
    </source>
</evidence>
<dbReference type="PRINTS" id="PR00461">
    <property type="entry name" value="PLPEROXIDASE"/>
</dbReference>
<dbReference type="AlphaFoldDB" id="A0A4U6T677"/>
<comment type="cofactor">
    <cofactor evidence="2">
        <name>heme b</name>
        <dbReference type="ChEBI" id="CHEBI:60344"/>
    </cofactor>
</comment>
<feature type="active site" description="Proton acceptor" evidence="13">
    <location>
        <position position="56"/>
    </location>
</feature>
<evidence type="ECO:0000256" key="17">
    <source>
        <dbReference type="RuleBase" id="RU004241"/>
    </source>
</evidence>
<dbReference type="Gramene" id="TKV97247">
    <property type="protein sequence ID" value="TKV97247"/>
    <property type="gene ID" value="SEVIR_9G481800v2"/>
</dbReference>
<feature type="disulfide bond" evidence="16">
    <location>
        <begin position="110"/>
        <end position="247"/>
    </location>
</feature>
<evidence type="ECO:0000256" key="14">
    <source>
        <dbReference type="PIRSR" id="PIRSR600823-3"/>
    </source>
</evidence>
<keyword evidence="21" id="KW-1185">Reference proteome</keyword>
<evidence type="ECO:0000256" key="5">
    <source>
        <dbReference type="ARBA" id="ARBA00022617"/>
    </source>
</evidence>
<dbReference type="InterPro" id="IPR002016">
    <property type="entry name" value="Haem_peroxidase"/>
</dbReference>
<keyword evidence="4" id="KW-0575">Peroxidase</keyword>
<keyword evidence="8" id="KW-0560">Oxidoreductase</keyword>
<feature type="binding site" evidence="14">
    <location>
        <position position="62"/>
    </location>
    <ligand>
        <name>Ca(2+)</name>
        <dbReference type="ChEBI" id="CHEBI:29108"/>
        <label>1</label>
    </ligand>
</feature>
<feature type="site" description="Transition state stabilizer" evidence="15">
    <location>
        <position position="52"/>
    </location>
</feature>
<evidence type="ECO:0000313" key="21">
    <source>
        <dbReference type="Proteomes" id="UP000298652"/>
    </source>
</evidence>
<feature type="binding site" evidence="14">
    <location>
        <position position="60"/>
    </location>
    <ligand>
        <name>Ca(2+)</name>
        <dbReference type="ChEBI" id="CHEBI:29108"/>
        <label>1</label>
    </ligand>
</feature>
<dbReference type="OMA" id="SDHAMFS"/>
<evidence type="ECO:0000259" key="19">
    <source>
        <dbReference type="PROSITE" id="PS50873"/>
    </source>
</evidence>
<dbReference type="SUPFAM" id="SSF48113">
    <property type="entry name" value="Heme-dependent peroxidases"/>
    <property type="match status" value="1"/>
</dbReference>
<dbReference type="PANTHER" id="PTHR31388:SF159">
    <property type="entry name" value="PEROXIDASE"/>
    <property type="match status" value="1"/>
</dbReference>
<dbReference type="GO" id="GO:0140825">
    <property type="term" value="F:lactoperoxidase activity"/>
    <property type="evidence" value="ECO:0007669"/>
    <property type="project" value="UniProtKB-EC"/>
</dbReference>
<feature type="binding site" evidence="14">
    <location>
        <position position="66"/>
    </location>
    <ligand>
        <name>Ca(2+)</name>
        <dbReference type="ChEBI" id="CHEBI:29108"/>
        <label>1</label>
    </ligand>
</feature>
<evidence type="ECO:0000256" key="8">
    <source>
        <dbReference type="ARBA" id="ARBA00023002"/>
    </source>
</evidence>
<dbReference type="Gene3D" id="1.10.520.10">
    <property type="match status" value="1"/>
</dbReference>
<dbReference type="GO" id="GO:0046872">
    <property type="term" value="F:metal ion binding"/>
    <property type="evidence" value="ECO:0007669"/>
    <property type="project" value="UniProtKB-KW"/>
</dbReference>
<feature type="binding site" evidence="14">
    <location>
        <position position="77"/>
    </location>
    <ligand>
        <name>Ca(2+)</name>
        <dbReference type="ChEBI" id="CHEBI:29108"/>
        <label>1</label>
    </ligand>
</feature>
<comment type="subcellular location">
    <subcellularLocation>
        <location evidence="3">Secreted</location>
    </subcellularLocation>
</comment>
<evidence type="ECO:0000256" key="10">
    <source>
        <dbReference type="ARBA" id="ARBA00023157"/>
    </source>
</evidence>